<reference evidence="1 2" key="1">
    <citation type="submission" date="2018-06" db="EMBL/GenBank/DDBJ databases">
        <title>Extensive metabolic versatility and redundancy in microbially diverse, dynamic hydrothermal sediments.</title>
        <authorList>
            <person name="Dombrowski N."/>
            <person name="Teske A."/>
            <person name="Baker B.J."/>
        </authorList>
    </citation>
    <scope>NUCLEOTIDE SEQUENCE [LARGE SCALE GENOMIC DNA]</scope>
    <source>
        <strain evidence="1">B79_G16</strain>
    </source>
</reference>
<dbReference type="AlphaFoldDB" id="A0A420ZDB5"/>
<proteinExistence type="predicted"/>
<dbReference type="Proteomes" id="UP000281261">
    <property type="component" value="Unassembled WGS sequence"/>
</dbReference>
<name>A0A420ZDB5_UNCK3</name>
<accession>A0A420ZDB5</accession>
<evidence type="ECO:0000313" key="2">
    <source>
        <dbReference type="Proteomes" id="UP000281261"/>
    </source>
</evidence>
<dbReference type="EMBL" id="QMNG01000003">
    <property type="protein sequence ID" value="RLC37556.1"/>
    <property type="molecule type" value="Genomic_DNA"/>
</dbReference>
<evidence type="ECO:0000313" key="1">
    <source>
        <dbReference type="EMBL" id="RLC37556.1"/>
    </source>
</evidence>
<comment type="caution">
    <text evidence="1">The sequence shown here is derived from an EMBL/GenBank/DDBJ whole genome shotgun (WGS) entry which is preliminary data.</text>
</comment>
<gene>
    <name evidence="1" type="ORF">DRH29_01670</name>
</gene>
<sequence length="113" mass="12425">MKNLDADLPEVSWATVFVPGLVGPKARLKSVVDGQQVNIPVLFCVRPRQTNSADWMIVLLYSRMDASSRVCAPSNGVTQNDRLSPDRFPGLSSEEDLFGKSGRLFGSPINFEL</sequence>
<protein>
    <submittedName>
        <fullName evidence="1">Uncharacterized protein</fullName>
    </submittedName>
</protein>
<organism evidence="1 2">
    <name type="scientific">candidate division Kazan bacterium</name>
    <dbReference type="NCBI Taxonomy" id="2202143"/>
    <lineage>
        <taxon>Bacteria</taxon>
        <taxon>Bacteria division Kazan-3B-28</taxon>
    </lineage>
</organism>